<dbReference type="SUPFAM" id="SSF51735">
    <property type="entry name" value="NAD(P)-binding Rossmann-fold domains"/>
    <property type="match status" value="1"/>
</dbReference>
<dbReference type="STRING" id="1122133.SAMN02745157_2947"/>
<dbReference type="PRINTS" id="PR00080">
    <property type="entry name" value="SDRFAMILY"/>
</dbReference>
<dbReference type="OrthoDB" id="8419486at2"/>
<evidence type="ECO:0000313" key="4">
    <source>
        <dbReference type="Proteomes" id="UP000184485"/>
    </source>
</evidence>
<name>A0A1M5EBM2_9HYPH</name>
<organism evidence="3 4">
    <name type="scientific">Kaistia soli DSM 19436</name>
    <dbReference type="NCBI Taxonomy" id="1122133"/>
    <lineage>
        <taxon>Bacteria</taxon>
        <taxon>Pseudomonadati</taxon>
        <taxon>Pseudomonadota</taxon>
        <taxon>Alphaproteobacteria</taxon>
        <taxon>Hyphomicrobiales</taxon>
        <taxon>Kaistiaceae</taxon>
        <taxon>Kaistia</taxon>
    </lineage>
</organism>
<dbReference type="GO" id="GO:0016616">
    <property type="term" value="F:oxidoreductase activity, acting on the CH-OH group of donors, NAD or NADP as acceptor"/>
    <property type="evidence" value="ECO:0007669"/>
    <property type="project" value="TreeGrafter"/>
</dbReference>
<feature type="domain" description="Ketoreductase" evidence="2">
    <location>
        <begin position="7"/>
        <end position="195"/>
    </location>
</feature>
<sequence>MSRLDGDVAIITGAAHPQGIGFAIARTLLAEGAAVSIVDLDPEACVAAGKRLEAELAERGVEAVAPLAVAADVRDRGALEEVVARTAERFGRLDILVSNAGIAQPRRIMDISPDDWSATLDVNLRGMLNLAQAALPRLSDGGRIVAIASIAAQRGGGLLGGPHYAASKGGVLSLAKSMARELGPRGIRVNCVNPGVIITPMNATAFDAETRQRMIDAIPLGRFGTPQDVADVCLFLASPQSGYLTGTAIDINGGMHMH</sequence>
<gene>
    <name evidence="3" type="ORF">SAMN02745157_2947</name>
</gene>
<dbReference type="PANTHER" id="PTHR42760">
    <property type="entry name" value="SHORT-CHAIN DEHYDROGENASES/REDUCTASES FAMILY MEMBER"/>
    <property type="match status" value="1"/>
</dbReference>
<dbReference type="AlphaFoldDB" id="A0A1M5EBM2"/>
<dbReference type="SMART" id="SM00822">
    <property type="entry name" value="PKS_KR"/>
    <property type="match status" value="1"/>
</dbReference>
<dbReference type="PROSITE" id="PS00061">
    <property type="entry name" value="ADH_SHORT"/>
    <property type="match status" value="1"/>
</dbReference>
<dbReference type="CDD" id="cd05233">
    <property type="entry name" value="SDR_c"/>
    <property type="match status" value="1"/>
</dbReference>
<evidence type="ECO:0000313" key="3">
    <source>
        <dbReference type="EMBL" id="SHF76481.1"/>
    </source>
</evidence>
<proteinExistence type="inferred from homology"/>
<evidence type="ECO:0000259" key="2">
    <source>
        <dbReference type="SMART" id="SM00822"/>
    </source>
</evidence>
<protein>
    <submittedName>
        <fullName evidence="3">NAD(P)-dependent dehydrogenase, short-chain alcohol dehydrogenase family</fullName>
    </submittedName>
</protein>
<dbReference type="Proteomes" id="UP000184485">
    <property type="component" value="Unassembled WGS sequence"/>
</dbReference>
<evidence type="ECO:0000256" key="1">
    <source>
        <dbReference type="ARBA" id="ARBA00006484"/>
    </source>
</evidence>
<dbReference type="Gene3D" id="3.40.50.720">
    <property type="entry name" value="NAD(P)-binding Rossmann-like Domain"/>
    <property type="match status" value="1"/>
</dbReference>
<dbReference type="GO" id="GO:0030497">
    <property type="term" value="P:fatty acid elongation"/>
    <property type="evidence" value="ECO:0007669"/>
    <property type="project" value="TreeGrafter"/>
</dbReference>
<dbReference type="PANTHER" id="PTHR42760:SF135">
    <property type="entry name" value="BLL7886 PROTEIN"/>
    <property type="match status" value="1"/>
</dbReference>
<dbReference type="InterPro" id="IPR002347">
    <property type="entry name" value="SDR_fam"/>
</dbReference>
<comment type="similarity">
    <text evidence="1">Belongs to the short-chain dehydrogenases/reductases (SDR) family.</text>
</comment>
<dbReference type="InterPro" id="IPR020904">
    <property type="entry name" value="Sc_DH/Rdtase_CS"/>
</dbReference>
<dbReference type="PRINTS" id="PR00081">
    <property type="entry name" value="GDHRDH"/>
</dbReference>
<dbReference type="RefSeq" id="WP_073053955.1">
    <property type="nucleotide sequence ID" value="NZ_FQUP01000002.1"/>
</dbReference>
<keyword evidence="4" id="KW-1185">Reference proteome</keyword>
<accession>A0A1M5EBM2</accession>
<dbReference type="Pfam" id="PF13561">
    <property type="entry name" value="adh_short_C2"/>
    <property type="match status" value="1"/>
</dbReference>
<dbReference type="FunFam" id="3.40.50.720:FF:000084">
    <property type="entry name" value="Short-chain dehydrogenase reductase"/>
    <property type="match status" value="1"/>
</dbReference>
<reference evidence="3 4" key="1">
    <citation type="submission" date="2016-11" db="EMBL/GenBank/DDBJ databases">
        <authorList>
            <person name="Jaros S."/>
            <person name="Januszkiewicz K."/>
            <person name="Wedrychowicz H."/>
        </authorList>
    </citation>
    <scope>NUCLEOTIDE SEQUENCE [LARGE SCALE GENOMIC DNA]</scope>
    <source>
        <strain evidence="3 4">DSM 19436</strain>
    </source>
</reference>
<dbReference type="NCBIfam" id="NF005559">
    <property type="entry name" value="PRK07231.1"/>
    <property type="match status" value="1"/>
</dbReference>
<dbReference type="InterPro" id="IPR036291">
    <property type="entry name" value="NAD(P)-bd_dom_sf"/>
</dbReference>
<dbReference type="InterPro" id="IPR057326">
    <property type="entry name" value="KR_dom"/>
</dbReference>
<dbReference type="EMBL" id="FQUP01000002">
    <property type="protein sequence ID" value="SHF76481.1"/>
    <property type="molecule type" value="Genomic_DNA"/>
</dbReference>